<comment type="caution">
    <text evidence="12">The sequence shown here is derived from an EMBL/GenBank/DDBJ whole genome shotgun (WGS) entry which is preliminary data.</text>
</comment>
<evidence type="ECO:0000256" key="2">
    <source>
        <dbReference type="ARBA" id="ARBA00001961"/>
    </source>
</evidence>
<evidence type="ECO:0000259" key="10">
    <source>
        <dbReference type="Pfam" id="PF02668"/>
    </source>
</evidence>
<evidence type="ECO:0000256" key="3">
    <source>
        <dbReference type="ARBA" id="ARBA00005022"/>
    </source>
</evidence>
<comment type="pathway">
    <text evidence="3">Amine and polyamine biosynthesis; carnitine biosynthesis.</text>
</comment>
<dbReference type="Proteomes" id="UP000708208">
    <property type="component" value="Unassembled WGS sequence"/>
</dbReference>
<evidence type="ECO:0000256" key="1">
    <source>
        <dbReference type="ARBA" id="ARBA00001954"/>
    </source>
</evidence>
<feature type="domain" description="TauD/TfdA-like" evidence="10">
    <location>
        <begin position="161"/>
        <end position="409"/>
    </location>
</feature>
<dbReference type="CDD" id="cd00250">
    <property type="entry name" value="CAS_like"/>
    <property type="match status" value="1"/>
</dbReference>
<dbReference type="Pfam" id="PF06155">
    <property type="entry name" value="GBBH-like_N"/>
    <property type="match status" value="1"/>
</dbReference>
<organism evidence="12 13">
    <name type="scientific">Allacma fusca</name>
    <dbReference type="NCBI Taxonomy" id="39272"/>
    <lineage>
        <taxon>Eukaryota</taxon>
        <taxon>Metazoa</taxon>
        <taxon>Ecdysozoa</taxon>
        <taxon>Arthropoda</taxon>
        <taxon>Hexapoda</taxon>
        <taxon>Collembola</taxon>
        <taxon>Symphypleona</taxon>
        <taxon>Sminthuridae</taxon>
        <taxon>Allacma</taxon>
    </lineage>
</organism>
<protein>
    <recommendedName>
        <fullName evidence="14">Gamma-butyrobetaine dioxygenase</fullName>
    </recommendedName>
</protein>
<keyword evidence="5" id="KW-0479">Metal-binding</keyword>
<dbReference type="AlphaFoldDB" id="A0A8J2NUN1"/>
<dbReference type="InterPro" id="IPR050411">
    <property type="entry name" value="AlphaKG_dependent_hydroxylases"/>
</dbReference>
<feature type="domain" description="Gamma-butyrobetaine hydroxylase-like N-terminal" evidence="11">
    <location>
        <begin position="48"/>
        <end position="129"/>
    </location>
</feature>
<keyword evidence="13" id="KW-1185">Reference proteome</keyword>
<dbReference type="OrthoDB" id="406634at2759"/>
<comment type="cofactor">
    <cofactor evidence="2">
        <name>L-ascorbate</name>
        <dbReference type="ChEBI" id="CHEBI:38290"/>
    </cofactor>
</comment>
<proteinExistence type="inferred from homology"/>
<keyword evidence="9" id="KW-0408">Iron</keyword>
<evidence type="ECO:0000256" key="6">
    <source>
        <dbReference type="ARBA" id="ARBA00022873"/>
    </source>
</evidence>
<dbReference type="Pfam" id="PF02668">
    <property type="entry name" value="TauD"/>
    <property type="match status" value="1"/>
</dbReference>
<evidence type="ECO:0000256" key="5">
    <source>
        <dbReference type="ARBA" id="ARBA00022723"/>
    </source>
</evidence>
<comment type="cofactor">
    <cofactor evidence="1">
        <name>Fe(2+)</name>
        <dbReference type="ChEBI" id="CHEBI:29033"/>
    </cofactor>
</comment>
<keyword evidence="8" id="KW-0560">Oxidoreductase</keyword>
<evidence type="ECO:0000313" key="13">
    <source>
        <dbReference type="Proteomes" id="UP000708208"/>
    </source>
</evidence>
<dbReference type="GO" id="GO:0045329">
    <property type="term" value="P:carnitine biosynthetic process"/>
    <property type="evidence" value="ECO:0007669"/>
    <property type="project" value="UniProtKB-KW"/>
</dbReference>
<sequence>MKSLRCILAYPKILPSRLFHGFYKNNHVRCFATSSSVQFPIQRVGIDANEEFIQVKYQNGETESFPWHFLQDNCTCPECFHTASQSRTKRMTTLDLSKSVKSASVTDNETAVKLTWSDGHEGTFSEEWLKARSFSKANQNFRRTGFRDEPELVRSNYPIRRLDFQEVLQDDAKLLCCLKDLCKIGVVILENARKEVGQLKELANKIGFIRTTHYGNEFTVQSIPDAVNLAYTSTALTVHTDLPYYVSPPGVQALHCIKQFYGEADKNLGGESHLVDGFIVAHHMKENYPELYETLCNTPVEFYDIGEDYTKFYKIHHSPTFVTSPSTGNLTRIVYSNQQLSSYLPIDLHKAKLLYRAMKCFTDLCYHENYLMRFKLCEGEVLIFDNWRFLHGRSEFDPSKGERHLEGCYFDWDEVISRVRVLEN</sequence>
<evidence type="ECO:0000256" key="7">
    <source>
        <dbReference type="ARBA" id="ARBA00022964"/>
    </source>
</evidence>
<dbReference type="PANTHER" id="PTHR10696:SF33">
    <property type="entry name" value="GAMMA-BUTYROBETAINE DIOXYGENASE"/>
    <property type="match status" value="1"/>
</dbReference>
<dbReference type="GO" id="GO:0046872">
    <property type="term" value="F:metal ion binding"/>
    <property type="evidence" value="ECO:0007669"/>
    <property type="project" value="UniProtKB-KW"/>
</dbReference>
<dbReference type="InterPro" id="IPR010376">
    <property type="entry name" value="GBBH-like_N"/>
</dbReference>
<dbReference type="InterPro" id="IPR003819">
    <property type="entry name" value="TauD/TfdA-like"/>
</dbReference>
<evidence type="ECO:0000313" key="12">
    <source>
        <dbReference type="EMBL" id="CAG7702456.1"/>
    </source>
</evidence>
<dbReference type="FunFam" id="3.30.2020.30:FF:000002">
    <property type="entry name" value="Putative gamma-butyrobetaine dioxygenase"/>
    <property type="match status" value="1"/>
</dbReference>
<keyword evidence="7" id="KW-0223">Dioxygenase</keyword>
<evidence type="ECO:0000256" key="9">
    <source>
        <dbReference type="ARBA" id="ARBA00023004"/>
    </source>
</evidence>
<evidence type="ECO:0008006" key="14">
    <source>
        <dbReference type="Google" id="ProtNLM"/>
    </source>
</evidence>
<comment type="similarity">
    <text evidence="4">Belongs to the gamma-BBH/TMLD family.</text>
</comment>
<dbReference type="FunFam" id="3.60.130.10:FF:000001">
    <property type="entry name" value="Trimethyllysine dioxygenase, mitochondrial"/>
    <property type="match status" value="1"/>
</dbReference>
<keyword evidence="6" id="KW-0124">Carnitine biosynthesis</keyword>
<gene>
    <name evidence="12" type="ORF">AFUS01_LOCUS4419</name>
</gene>
<reference evidence="12" key="1">
    <citation type="submission" date="2021-06" db="EMBL/GenBank/DDBJ databases">
        <authorList>
            <person name="Hodson N. C."/>
            <person name="Mongue J. A."/>
            <person name="Jaron S. K."/>
        </authorList>
    </citation>
    <scope>NUCLEOTIDE SEQUENCE</scope>
</reference>
<name>A0A8J2NUN1_9HEXA</name>
<evidence type="ECO:0000256" key="8">
    <source>
        <dbReference type="ARBA" id="ARBA00023002"/>
    </source>
</evidence>
<dbReference type="PANTHER" id="PTHR10696">
    <property type="entry name" value="GAMMA-BUTYROBETAINE HYDROXYLASE-RELATED"/>
    <property type="match status" value="1"/>
</dbReference>
<dbReference type="GO" id="GO:0051213">
    <property type="term" value="F:dioxygenase activity"/>
    <property type="evidence" value="ECO:0007669"/>
    <property type="project" value="UniProtKB-KW"/>
</dbReference>
<accession>A0A8J2NUN1</accession>
<evidence type="ECO:0000256" key="4">
    <source>
        <dbReference type="ARBA" id="ARBA00008654"/>
    </source>
</evidence>
<evidence type="ECO:0000259" key="11">
    <source>
        <dbReference type="Pfam" id="PF06155"/>
    </source>
</evidence>
<dbReference type="EMBL" id="CAJVCH010027517">
    <property type="protein sequence ID" value="CAG7702456.1"/>
    <property type="molecule type" value="Genomic_DNA"/>
</dbReference>
<dbReference type="GO" id="GO:0005739">
    <property type="term" value="C:mitochondrion"/>
    <property type="evidence" value="ECO:0007669"/>
    <property type="project" value="TreeGrafter"/>
</dbReference>